<comment type="caution">
    <text evidence="2">The sequence shown here is derived from an EMBL/GenBank/DDBJ whole genome shotgun (WGS) entry which is preliminary data.</text>
</comment>
<proteinExistence type="predicted"/>
<sequence>MKHEFTDLFAYQERHEMNRKRKSFYGGKGEKRRGRKKGEQCSKRKTVMAGQIILCRRRRGM</sequence>
<reference evidence="2 3" key="1">
    <citation type="submission" date="2007-03" db="EMBL/GenBank/DDBJ databases">
        <authorList>
            <person name="Fulton L."/>
            <person name="Clifton S."/>
            <person name="Fulton B."/>
            <person name="Xu J."/>
            <person name="Minx P."/>
            <person name="Pepin K.H."/>
            <person name="Johnson M."/>
            <person name="Thiruvilangam P."/>
            <person name="Bhonagiri V."/>
            <person name="Nash W.E."/>
            <person name="Mardis E.R."/>
            <person name="Wilson R.K."/>
        </authorList>
    </citation>
    <scope>NUCLEOTIDE SEQUENCE [LARGE SCALE GENOMIC DNA]</scope>
    <source>
        <strain evidence="2 3">DSM 13814</strain>
    </source>
</reference>
<gene>
    <name evidence="2" type="ORF">DORLON_00370</name>
</gene>
<name>A6BDK4_9FIRM</name>
<dbReference type="HOGENOM" id="CLU_2915052_0_0_9"/>
<accession>A6BDK4</accession>
<dbReference type="Proteomes" id="UP000004016">
    <property type="component" value="Unassembled WGS sequence"/>
</dbReference>
<organism evidence="2 3">
    <name type="scientific">Dorea longicatena DSM 13814</name>
    <dbReference type="NCBI Taxonomy" id="411462"/>
    <lineage>
        <taxon>Bacteria</taxon>
        <taxon>Bacillati</taxon>
        <taxon>Bacillota</taxon>
        <taxon>Clostridia</taxon>
        <taxon>Lachnospirales</taxon>
        <taxon>Lachnospiraceae</taxon>
        <taxon>Dorea</taxon>
    </lineage>
</organism>
<dbReference type="EMBL" id="AAXB02000001">
    <property type="protein sequence ID" value="EDM64521.1"/>
    <property type="molecule type" value="Genomic_DNA"/>
</dbReference>
<evidence type="ECO:0000313" key="2">
    <source>
        <dbReference type="EMBL" id="EDM64521.1"/>
    </source>
</evidence>
<reference evidence="2 3" key="2">
    <citation type="submission" date="2007-04" db="EMBL/GenBank/DDBJ databases">
        <title>Draft genome sequence of Dorea longicatena (DSM 13814).</title>
        <authorList>
            <person name="Sudarsanam P."/>
            <person name="Ley R."/>
            <person name="Guruge J."/>
            <person name="Turnbaugh P.J."/>
            <person name="Mahowald M."/>
            <person name="Liep D."/>
            <person name="Gordon J."/>
        </authorList>
    </citation>
    <scope>NUCLEOTIDE SEQUENCE [LARGE SCALE GENOMIC DNA]</scope>
    <source>
        <strain evidence="2 3">DSM 13814</strain>
    </source>
</reference>
<dbReference type="AlphaFoldDB" id="A6BDK4"/>
<protein>
    <submittedName>
        <fullName evidence="2">Uncharacterized protein</fullName>
    </submittedName>
</protein>
<evidence type="ECO:0000256" key="1">
    <source>
        <dbReference type="SAM" id="MobiDB-lite"/>
    </source>
</evidence>
<feature type="region of interest" description="Disordered" evidence="1">
    <location>
        <begin position="20"/>
        <end position="43"/>
    </location>
</feature>
<evidence type="ECO:0000313" key="3">
    <source>
        <dbReference type="Proteomes" id="UP000004016"/>
    </source>
</evidence>